<organism evidence="2 3">
    <name type="scientific">Mesonia ostreae</name>
    <dbReference type="NCBI Taxonomy" id="861110"/>
    <lineage>
        <taxon>Bacteria</taxon>
        <taxon>Pseudomonadati</taxon>
        <taxon>Bacteroidota</taxon>
        <taxon>Flavobacteriia</taxon>
        <taxon>Flavobacteriales</taxon>
        <taxon>Flavobacteriaceae</taxon>
        <taxon>Mesonia</taxon>
    </lineage>
</organism>
<reference evidence="3" key="1">
    <citation type="submission" date="2023-07" db="EMBL/GenBank/DDBJ databases">
        <title>Isolating and identifying novel microbial strains from the Mariana Trench.</title>
        <authorList>
            <person name="Fu H."/>
        </authorList>
    </citation>
    <scope>NUCLEOTIDE SEQUENCE [LARGE SCALE GENOMIC DNA]</scope>
    <source>
        <strain evidence="3">T-y2</strain>
    </source>
</reference>
<evidence type="ECO:0000256" key="1">
    <source>
        <dbReference type="SAM" id="Phobius"/>
    </source>
</evidence>
<keyword evidence="3" id="KW-1185">Reference proteome</keyword>
<keyword evidence="1" id="KW-0472">Membrane</keyword>
<dbReference type="EMBL" id="JAVRBG010000009">
    <property type="protein sequence ID" value="MDT0294996.1"/>
    <property type="molecule type" value="Genomic_DNA"/>
</dbReference>
<sequence length="176" mass="21197">MNTPHKITSNQSKKRISSSLVTGSIIAFVIAATPYIFYLYESFPEDISTWETFFFNYEAKWYGRVYISVWTMMAKFIPLLLLIIWFFTCKHWWYHVILIPMGMFFFQLLSVINDDMQYTDETEFWYVLPIMLVIVPFVYLMRVKLFKSINSQDLDDLEQEFLKNRGFFAQIKDLFK</sequence>
<keyword evidence="1" id="KW-0812">Transmembrane</keyword>
<comment type="caution">
    <text evidence="2">The sequence shown here is derived from an EMBL/GenBank/DDBJ whole genome shotgun (WGS) entry which is preliminary data.</text>
</comment>
<feature type="transmembrane region" description="Helical" evidence="1">
    <location>
        <begin position="92"/>
        <end position="112"/>
    </location>
</feature>
<feature type="transmembrane region" description="Helical" evidence="1">
    <location>
        <begin position="65"/>
        <end position="87"/>
    </location>
</feature>
<proteinExistence type="predicted"/>
<accession>A0ABU2KJV4</accession>
<name>A0ABU2KJV4_9FLAO</name>
<protein>
    <submittedName>
        <fullName evidence="2">Uncharacterized protein</fullName>
    </submittedName>
</protein>
<feature type="transmembrane region" description="Helical" evidence="1">
    <location>
        <begin position="20"/>
        <end position="40"/>
    </location>
</feature>
<gene>
    <name evidence="2" type="ORF">RLT85_10145</name>
</gene>
<evidence type="ECO:0000313" key="3">
    <source>
        <dbReference type="Proteomes" id="UP001182991"/>
    </source>
</evidence>
<dbReference type="Proteomes" id="UP001182991">
    <property type="component" value="Unassembled WGS sequence"/>
</dbReference>
<evidence type="ECO:0000313" key="2">
    <source>
        <dbReference type="EMBL" id="MDT0294996.1"/>
    </source>
</evidence>
<keyword evidence="1" id="KW-1133">Transmembrane helix</keyword>
<feature type="transmembrane region" description="Helical" evidence="1">
    <location>
        <begin position="124"/>
        <end position="141"/>
    </location>
</feature>
<dbReference type="RefSeq" id="WP_311401925.1">
    <property type="nucleotide sequence ID" value="NZ_JAVRBG010000009.1"/>
</dbReference>